<dbReference type="EMBL" id="CM026429">
    <property type="protein sequence ID" value="KAG0565412.1"/>
    <property type="molecule type" value="Genomic_DNA"/>
</dbReference>
<keyword evidence="3" id="KW-1185">Reference proteome</keyword>
<evidence type="ECO:0000313" key="3">
    <source>
        <dbReference type="Proteomes" id="UP000822688"/>
    </source>
</evidence>
<feature type="region of interest" description="Disordered" evidence="1">
    <location>
        <begin position="1"/>
        <end position="61"/>
    </location>
</feature>
<evidence type="ECO:0000256" key="1">
    <source>
        <dbReference type="SAM" id="MobiDB-lite"/>
    </source>
</evidence>
<dbReference type="AlphaFoldDB" id="A0A8T0H8L5"/>
<feature type="compositionally biased region" description="Basic and acidic residues" evidence="1">
    <location>
        <begin position="19"/>
        <end position="29"/>
    </location>
</feature>
<proteinExistence type="predicted"/>
<reference evidence="2" key="1">
    <citation type="submission" date="2020-06" db="EMBL/GenBank/DDBJ databases">
        <title>WGS assembly of Ceratodon purpureus strain R40.</title>
        <authorList>
            <person name="Carey S.B."/>
            <person name="Jenkins J."/>
            <person name="Shu S."/>
            <person name="Lovell J.T."/>
            <person name="Sreedasyam A."/>
            <person name="Maumus F."/>
            <person name="Tiley G.P."/>
            <person name="Fernandez-Pozo N."/>
            <person name="Barry K."/>
            <person name="Chen C."/>
            <person name="Wang M."/>
            <person name="Lipzen A."/>
            <person name="Daum C."/>
            <person name="Saski C.A."/>
            <person name="Payton A.C."/>
            <person name="Mcbreen J.C."/>
            <person name="Conrad R.E."/>
            <person name="Kollar L.M."/>
            <person name="Olsson S."/>
            <person name="Huttunen S."/>
            <person name="Landis J.B."/>
            <person name="Wickett N.J."/>
            <person name="Johnson M.G."/>
            <person name="Rensing S.A."/>
            <person name="Grimwood J."/>
            <person name="Schmutz J."/>
            <person name="Mcdaniel S.F."/>
        </authorList>
    </citation>
    <scope>NUCLEOTIDE SEQUENCE</scope>
    <source>
        <strain evidence="2">R40</strain>
    </source>
</reference>
<gene>
    <name evidence="2" type="ORF">KC19_8G188300</name>
</gene>
<feature type="compositionally biased region" description="Polar residues" evidence="1">
    <location>
        <begin position="49"/>
        <end position="59"/>
    </location>
</feature>
<organism evidence="2 3">
    <name type="scientific">Ceratodon purpureus</name>
    <name type="common">Fire moss</name>
    <name type="synonym">Dicranum purpureum</name>
    <dbReference type="NCBI Taxonomy" id="3225"/>
    <lineage>
        <taxon>Eukaryota</taxon>
        <taxon>Viridiplantae</taxon>
        <taxon>Streptophyta</taxon>
        <taxon>Embryophyta</taxon>
        <taxon>Bryophyta</taxon>
        <taxon>Bryophytina</taxon>
        <taxon>Bryopsida</taxon>
        <taxon>Dicranidae</taxon>
        <taxon>Pseudoditrichales</taxon>
        <taxon>Ditrichaceae</taxon>
        <taxon>Ceratodon</taxon>
    </lineage>
</organism>
<accession>A0A8T0H8L5</accession>
<name>A0A8T0H8L5_CERPU</name>
<evidence type="ECO:0000313" key="2">
    <source>
        <dbReference type="EMBL" id="KAG0565412.1"/>
    </source>
</evidence>
<protein>
    <submittedName>
        <fullName evidence="2">Uncharacterized protein</fullName>
    </submittedName>
</protein>
<dbReference type="Proteomes" id="UP000822688">
    <property type="component" value="Chromosome 8"/>
</dbReference>
<sequence length="149" mass="16672">MPPLRHSSTHGTDLQSPERALDRASKEPFPHSQSRVILTPAMTSPRGMQRTTNSNTQNPPDAAVAAVTSTRATAVHEAPALYRSHRRLVTHHKCPLRRIFQNHKSEILTHNPIPQMLTKPPRLFLLTNYHKSSQVTTQVLPGRGATVRE</sequence>
<comment type="caution">
    <text evidence="2">The sequence shown here is derived from an EMBL/GenBank/DDBJ whole genome shotgun (WGS) entry which is preliminary data.</text>
</comment>